<dbReference type="WBParaSite" id="OFLC_0000202101-mRNA-1">
    <property type="protein sequence ID" value="OFLC_0000202101-mRNA-1"/>
    <property type="gene ID" value="OFLC_0000202101"/>
</dbReference>
<accession>A0A183H3G2</accession>
<proteinExistence type="predicted"/>
<protein>
    <submittedName>
        <fullName evidence="1">Cytoplasmic protein</fullName>
    </submittedName>
</protein>
<dbReference type="AlphaFoldDB" id="A0A183H3G2"/>
<evidence type="ECO:0000313" key="1">
    <source>
        <dbReference type="WBParaSite" id="OFLC_0000202101-mRNA-1"/>
    </source>
</evidence>
<sequence>MHISANSKLMERCPQTMPVIGNRHELMYKPIGTNDINIEKFLIDKKGRPRYRFHPNTWIQGITVKSFIDELERGN</sequence>
<reference evidence="1" key="1">
    <citation type="submission" date="2016-06" db="UniProtKB">
        <authorList>
            <consortium name="WormBaseParasite"/>
        </authorList>
    </citation>
    <scope>IDENTIFICATION</scope>
</reference>
<dbReference type="STRING" id="387005.A0A183H3G2"/>
<organism evidence="1">
    <name type="scientific">Onchocerca flexuosa</name>
    <dbReference type="NCBI Taxonomy" id="387005"/>
    <lineage>
        <taxon>Eukaryota</taxon>
        <taxon>Metazoa</taxon>
        <taxon>Ecdysozoa</taxon>
        <taxon>Nematoda</taxon>
        <taxon>Chromadorea</taxon>
        <taxon>Rhabditida</taxon>
        <taxon>Spirurina</taxon>
        <taxon>Spiruromorpha</taxon>
        <taxon>Filarioidea</taxon>
        <taxon>Onchocercidae</taxon>
        <taxon>Onchocerca</taxon>
    </lineage>
</organism>
<name>A0A183H3G2_9BILA</name>
<dbReference type="Gene3D" id="3.40.30.10">
    <property type="entry name" value="Glutaredoxin"/>
    <property type="match status" value="1"/>
</dbReference>